<dbReference type="PANTHER" id="PTHR42996">
    <property type="entry name" value="PHOSPHATE-BINDING PROTEIN PSTS"/>
    <property type="match status" value="1"/>
</dbReference>
<comment type="subunit">
    <text evidence="3 7">The complex is composed of two ATP-binding proteins (PstB), two transmembrane proteins (PstC and PstA) and a solute-binding protein (PstS).</text>
</comment>
<dbReference type="CDD" id="cd13565">
    <property type="entry name" value="PBP2_PstS"/>
    <property type="match status" value="1"/>
</dbReference>
<dbReference type="PANTHER" id="PTHR42996:SF1">
    <property type="entry name" value="PHOSPHATE-BINDING PROTEIN PSTS"/>
    <property type="match status" value="1"/>
</dbReference>
<evidence type="ECO:0000256" key="5">
    <source>
        <dbReference type="ARBA" id="ARBA00022448"/>
    </source>
</evidence>
<dbReference type="SUPFAM" id="SSF53850">
    <property type="entry name" value="Periplasmic binding protein-like II"/>
    <property type="match status" value="1"/>
</dbReference>
<dbReference type="NCBIfam" id="TIGR00975">
    <property type="entry name" value="3a0107s03"/>
    <property type="match status" value="1"/>
</dbReference>
<gene>
    <name evidence="9" type="ORF">SAMN05444581_1426</name>
</gene>
<dbReference type="PIRSF" id="PIRSF002756">
    <property type="entry name" value="PstS"/>
    <property type="match status" value="1"/>
</dbReference>
<proteinExistence type="inferred from homology"/>
<dbReference type="EMBL" id="FOSN01000042">
    <property type="protein sequence ID" value="SFK89172.1"/>
    <property type="molecule type" value="Genomic_DNA"/>
</dbReference>
<dbReference type="InterPro" id="IPR005673">
    <property type="entry name" value="ABC_phos-bd_PstS"/>
</dbReference>
<evidence type="ECO:0000313" key="9">
    <source>
        <dbReference type="EMBL" id="SFK89172.1"/>
    </source>
</evidence>
<dbReference type="Gene3D" id="3.40.190.10">
    <property type="entry name" value="Periplasmic binding protein-like II"/>
    <property type="match status" value="2"/>
</dbReference>
<keyword evidence="10" id="KW-1185">Reference proteome</keyword>
<organism evidence="9 10">
    <name type="scientific">Methylocapsa palsarum</name>
    <dbReference type="NCBI Taxonomy" id="1612308"/>
    <lineage>
        <taxon>Bacteria</taxon>
        <taxon>Pseudomonadati</taxon>
        <taxon>Pseudomonadota</taxon>
        <taxon>Alphaproteobacteria</taxon>
        <taxon>Hyphomicrobiales</taxon>
        <taxon>Beijerinckiaceae</taxon>
        <taxon>Methylocapsa</taxon>
    </lineage>
</organism>
<dbReference type="GO" id="GO:0043190">
    <property type="term" value="C:ATP-binding cassette (ABC) transporter complex"/>
    <property type="evidence" value="ECO:0007669"/>
    <property type="project" value="InterPro"/>
</dbReference>
<dbReference type="InterPro" id="IPR024370">
    <property type="entry name" value="PBP_domain"/>
</dbReference>
<evidence type="ECO:0000256" key="6">
    <source>
        <dbReference type="ARBA" id="ARBA00022592"/>
    </source>
</evidence>
<dbReference type="AlphaFoldDB" id="A0A1I4D6N0"/>
<dbReference type="Pfam" id="PF12849">
    <property type="entry name" value="PBP_like_2"/>
    <property type="match status" value="1"/>
</dbReference>
<dbReference type="GO" id="GO:0042301">
    <property type="term" value="F:phosphate ion binding"/>
    <property type="evidence" value="ECO:0007669"/>
    <property type="project" value="InterPro"/>
</dbReference>
<feature type="domain" description="PBP" evidence="8">
    <location>
        <begin position="33"/>
        <end position="311"/>
    </location>
</feature>
<dbReference type="GO" id="GO:0035435">
    <property type="term" value="P:phosphate ion transmembrane transport"/>
    <property type="evidence" value="ECO:0007669"/>
    <property type="project" value="InterPro"/>
</dbReference>
<comment type="function">
    <text evidence="1 7">Part of the ABC transporter complex PstSACB involved in phosphate import.</text>
</comment>
<dbReference type="Proteomes" id="UP000198755">
    <property type="component" value="Unassembled WGS sequence"/>
</dbReference>
<name>A0A1I4D6N0_9HYPH</name>
<comment type="similarity">
    <text evidence="2 7">Belongs to the PstS family.</text>
</comment>
<evidence type="ECO:0000313" key="10">
    <source>
        <dbReference type="Proteomes" id="UP000198755"/>
    </source>
</evidence>
<sequence>MVTRRIVLRDSLLAGGTALIALSLSQFGAVAEESLSIHGAGSTFSAPLYKKWIEVFQRDHDQVSLSYDVVGSGEGVARFVHGSVDFGATDVLPGEATFDGVERGVIAVPVTAGMIVLAYNLPGLTGALKLSREAYSAIFTGAIRKWDDPRILETNTDLDLPDTDIAVVVRQDSSGTTAAFTSHLVAIGSSWQAAGAGEGFSIEWPAAAMQGKGNEGVASKIKISEGSIGFVEYGFAKRLGLKMAILENAAGEYVTPNEAAGMAALLASRSGSTANPPGDASYPIVTMSWLLLYKKYDSPRKASALKDWIRWGLTKGQTFAADLGYIPLPPETAGLAQRALDSLS</sequence>
<keyword evidence="6 7" id="KW-0592">Phosphate transport</keyword>
<dbReference type="InterPro" id="IPR050962">
    <property type="entry name" value="Phosphate-bind_PstS"/>
</dbReference>
<protein>
    <recommendedName>
        <fullName evidence="4 7">Phosphate-binding protein PstS</fullName>
    </recommendedName>
</protein>
<evidence type="ECO:0000256" key="2">
    <source>
        <dbReference type="ARBA" id="ARBA00008725"/>
    </source>
</evidence>
<accession>A0A1I4D6N0</accession>
<dbReference type="OrthoDB" id="9801510at2"/>
<reference evidence="9 10" key="1">
    <citation type="submission" date="2016-10" db="EMBL/GenBank/DDBJ databases">
        <authorList>
            <person name="de Groot N.N."/>
        </authorList>
    </citation>
    <scope>NUCLEOTIDE SEQUENCE [LARGE SCALE GENOMIC DNA]</scope>
    <source>
        <strain evidence="9 10">NE2</strain>
    </source>
</reference>
<evidence type="ECO:0000256" key="4">
    <source>
        <dbReference type="ARBA" id="ARBA00021889"/>
    </source>
</evidence>
<evidence type="ECO:0000259" key="8">
    <source>
        <dbReference type="Pfam" id="PF12849"/>
    </source>
</evidence>
<evidence type="ECO:0000256" key="3">
    <source>
        <dbReference type="ARBA" id="ARBA00011529"/>
    </source>
</evidence>
<dbReference type="RefSeq" id="WP_091686772.1">
    <property type="nucleotide sequence ID" value="NZ_FOSN01000042.1"/>
</dbReference>
<evidence type="ECO:0000256" key="7">
    <source>
        <dbReference type="PIRNR" id="PIRNR002756"/>
    </source>
</evidence>
<keyword evidence="5 7" id="KW-0813">Transport</keyword>
<evidence type="ECO:0000256" key="1">
    <source>
        <dbReference type="ARBA" id="ARBA00002841"/>
    </source>
</evidence>
<dbReference type="STRING" id="1612308.SAMN05444581_1426"/>